<sequence>MAKKLVCLRGVRPRTEVASKLHISVSALQMYENGRRVPRDDIKLKLAQFYGVSVEYLFFQQEDEEHQTGKIENEGDKNFEG</sequence>
<keyword evidence="2" id="KW-0238">DNA-binding</keyword>
<dbReference type="CDD" id="cd00093">
    <property type="entry name" value="HTH_XRE"/>
    <property type="match status" value="1"/>
</dbReference>
<evidence type="ECO:0000313" key="2">
    <source>
        <dbReference type="EMBL" id="PTM58067.1"/>
    </source>
</evidence>
<proteinExistence type="predicted"/>
<dbReference type="SMART" id="SM00530">
    <property type="entry name" value="HTH_XRE"/>
    <property type="match status" value="1"/>
</dbReference>
<name>A0A2T4Z848_9BACL</name>
<dbReference type="SUPFAM" id="SSF47413">
    <property type="entry name" value="lambda repressor-like DNA-binding domains"/>
    <property type="match status" value="1"/>
</dbReference>
<dbReference type="InterPro" id="IPR010982">
    <property type="entry name" value="Lambda_DNA-bd_dom_sf"/>
</dbReference>
<dbReference type="InterPro" id="IPR001387">
    <property type="entry name" value="Cro/C1-type_HTH"/>
</dbReference>
<gene>
    <name evidence="2" type="ORF">C8J48_0639</name>
</gene>
<dbReference type="AlphaFoldDB" id="A0A2T4Z848"/>
<keyword evidence="3" id="KW-1185">Reference proteome</keyword>
<accession>A0A2T4Z848</accession>
<reference evidence="2 3" key="1">
    <citation type="submission" date="2018-04" db="EMBL/GenBank/DDBJ databases">
        <title>Genomic Encyclopedia of Archaeal and Bacterial Type Strains, Phase II (KMG-II): from individual species to whole genera.</title>
        <authorList>
            <person name="Goeker M."/>
        </authorList>
    </citation>
    <scope>NUCLEOTIDE SEQUENCE [LARGE SCALE GENOMIC DNA]</scope>
    <source>
        <strain evidence="2 3">DSM 45169</strain>
    </source>
</reference>
<dbReference type="Pfam" id="PF01381">
    <property type="entry name" value="HTH_3"/>
    <property type="match status" value="1"/>
</dbReference>
<dbReference type="Proteomes" id="UP000241639">
    <property type="component" value="Unassembled WGS sequence"/>
</dbReference>
<evidence type="ECO:0000313" key="3">
    <source>
        <dbReference type="Proteomes" id="UP000241639"/>
    </source>
</evidence>
<dbReference type="EMBL" id="PZZP01000001">
    <property type="protein sequence ID" value="PTM58067.1"/>
    <property type="molecule type" value="Genomic_DNA"/>
</dbReference>
<protein>
    <submittedName>
        <fullName evidence="2">DNA-binding XRE family transcriptional regulator</fullName>
    </submittedName>
</protein>
<evidence type="ECO:0000259" key="1">
    <source>
        <dbReference type="PROSITE" id="PS50943"/>
    </source>
</evidence>
<organism evidence="2 3">
    <name type="scientific">Desmospora activa DSM 45169</name>
    <dbReference type="NCBI Taxonomy" id="1121389"/>
    <lineage>
        <taxon>Bacteria</taxon>
        <taxon>Bacillati</taxon>
        <taxon>Bacillota</taxon>
        <taxon>Bacilli</taxon>
        <taxon>Bacillales</taxon>
        <taxon>Thermoactinomycetaceae</taxon>
        <taxon>Desmospora</taxon>
    </lineage>
</organism>
<comment type="caution">
    <text evidence="2">The sequence shown here is derived from an EMBL/GenBank/DDBJ whole genome shotgun (WGS) entry which is preliminary data.</text>
</comment>
<dbReference type="PROSITE" id="PS50943">
    <property type="entry name" value="HTH_CROC1"/>
    <property type="match status" value="1"/>
</dbReference>
<feature type="domain" description="HTH cro/C1-type" evidence="1">
    <location>
        <begin position="15"/>
        <end position="57"/>
    </location>
</feature>
<dbReference type="GO" id="GO:0003677">
    <property type="term" value="F:DNA binding"/>
    <property type="evidence" value="ECO:0007669"/>
    <property type="project" value="UniProtKB-KW"/>
</dbReference>
<dbReference type="Gene3D" id="1.10.260.40">
    <property type="entry name" value="lambda repressor-like DNA-binding domains"/>
    <property type="match status" value="1"/>
</dbReference>